<keyword evidence="2" id="KW-1185">Reference proteome</keyword>
<dbReference type="AlphaFoldDB" id="A0A9P7GPK7"/>
<protein>
    <submittedName>
        <fullName evidence="1">Uncharacterized protein</fullName>
    </submittedName>
</protein>
<name>A0A9P7GPK7_9AGAR</name>
<organism evidence="1 2">
    <name type="scientific">Sphagnurus paluster</name>
    <dbReference type="NCBI Taxonomy" id="117069"/>
    <lineage>
        <taxon>Eukaryota</taxon>
        <taxon>Fungi</taxon>
        <taxon>Dikarya</taxon>
        <taxon>Basidiomycota</taxon>
        <taxon>Agaricomycotina</taxon>
        <taxon>Agaricomycetes</taxon>
        <taxon>Agaricomycetidae</taxon>
        <taxon>Agaricales</taxon>
        <taxon>Tricholomatineae</taxon>
        <taxon>Lyophyllaceae</taxon>
        <taxon>Sphagnurus</taxon>
    </lineage>
</organism>
<sequence>MATSLATFITHQRVIPDNARGNPWYDDGNILLVTDRAVYRTYKGLLVSKSTWFAEAVTRVHLASILRLSTKYGASTLRANALATIERHFPVTLSAWDRVRSATESTDWQPWVCDPILIINLAREVGAFSVLPAAMAMLTNDSSAGEVFGVALHSNTPRYTLPARSRLNPDDERGFALMKEFNHVSIIRTIKFIRGVGARCTRPPQKTPVVAGRAPVGSLALVSRVSLCDATFKDLAADFLELLVLENPMGYPDFIIRVDRVIQNCERVCAVCWDTFRKGYTTGRKEWWEELPRVLGFSGWADDRLQPVEP</sequence>
<evidence type="ECO:0000313" key="1">
    <source>
        <dbReference type="EMBL" id="KAG5653659.1"/>
    </source>
</evidence>
<proteinExistence type="predicted"/>
<gene>
    <name evidence="1" type="ORF">H0H81_011619</name>
</gene>
<reference evidence="1" key="1">
    <citation type="submission" date="2021-02" db="EMBL/GenBank/DDBJ databases">
        <authorList>
            <person name="Nieuwenhuis M."/>
            <person name="Van De Peppel L.J.J."/>
        </authorList>
    </citation>
    <scope>NUCLEOTIDE SEQUENCE</scope>
    <source>
        <strain evidence="1">D49</strain>
    </source>
</reference>
<dbReference type="OrthoDB" id="3036049at2759"/>
<evidence type="ECO:0000313" key="2">
    <source>
        <dbReference type="Proteomes" id="UP000717328"/>
    </source>
</evidence>
<comment type="caution">
    <text evidence="1">The sequence shown here is derived from an EMBL/GenBank/DDBJ whole genome shotgun (WGS) entry which is preliminary data.</text>
</comment>
<dbReference type="EMBL" id="JABCKI010000040">
    <property type="protein sequence ID" value="KAG5653659.1"/>
    <property type="molecule type" value="Genomic_DNA"/>
</dbReference>
<reference evidence="1" key="2">
    <citation type="submission" date="2021-10" db="EMBL/GenBank/DDBJ databases">
        <title>Phylogenomics reveals ancestral predisposition of the termite-cultivated fungus Termitomyces towards a domesticated lifestyle.</title>
        <authorList>
            <person name="Auxier B."/>
            <person name="Grum-Grzhimaylo A."/>
            <person name="Cardenas M.E."/>
            <person name="Lodge J.D."/>
            <person name="Laessoe T."/>
            <person name="Pedersen O."/>
            <person name="Smith M.E."/>
            <person name="Kuyper T.W."/>
            <person name="Franco-Molano E.A."/>
            <person name="Baroni T.J."/>
            <person name="Aanen D.K."/>
        </authorList>
    </citation>
    <scope>NUCLEOTIDE SEQUENCE</scope>
    <source>
        <strain evidence="1">D49</strain>
    </source>
</reference>
<accession>A0A9P7GPK7</accession>
<dbReference type="Proteomes" id="UP000717328">
    <property type="component" value="Unassembled WGS sequence"/>
</dbReference>